<dbReference type="SUPFAM" id="SSF53756">
    <property type="entry name" value="UDP-Glycosyltransferase/glycogen phosphorylase"/>
    <property type="match status" value="1"/>
</dbReference>
<protein>
    <submittedName>
        <fullName evidence="2">Glycosyl transferase family 1</fullName>
    </submittedName>
</protein>
<sequence>MRVLIAVDKTRFDYLIPFSKALSKYNIECKIINDLEIYDDSFFSRKILRWVKEPQRFVKLIKEFNPDIVFTERVSQFSLLVIKKKIPLLIFLRGDYWKELKFAKETIHSSVQKKIELFFRSRVAEKCFKNSTIILPICNYLTNIVKDRYPRNKISILYQGIDVNSWKYTSKKKLKSPSVGLLQGAHIWGKSEEMLILDDVLDKFPNVTFYWAGDGPYRNKILPTLNKHNNFKWLGHLDYPEKVREFLSEIDVYALISGMDMSPHSLLEASAMQKPVIATNVGGIPELMKNNETGFLVERGNSKDLCEKISLLISDKEMAMRMGISGRKFVEENFSWEKIAENFIRTLKNHNLFND</sequence>
<reference evidence="2 3" key="1">
    <citation type="journal article" date="2016" name="Sci. Rep.">
        <title>A novel ammonia-oxidizing archaeon from wastewater treatment plant: Its enrichment, physiological and genomic characteristics.</title>
        <authorList>
            <person name="Li Y."/>
            <person name="Ding K."/>
            <person name="Wen X."/>
            <person name="Zhang B."/>
            <person name="Shen B."/>
            <person name="Yang Y."/>
        </authorList>
    </citation>
    <scope>NUCLEOTIDE SEQUENCE [LARGE SCALE GENOMIC DNA]</scope>
    <source>
        <strain evidence="2 3">SAT1</strain>
    </source>
</reference>
<dbReference type="InterPro" id="IPR001296">
    <property type="entry name" value="Glyco_trans_1"/>
</dbReference>
<dbReference type="AlphaFoldDB" id="A0A3G1B566"/>
<dbReference type="PANTHER" id="PTHR12526:SF638">
    <property type="entry name" value="SPORE COAT PROTEIN SA"/>
    <property type="match status" value="1"/>
</dbReference>
<dbReference type="EMBL" id="CP011097">
    <property type="protein sequence ID" value="AJZ76139.1"/>
    <property type="molecule type" value="Genomic_DNA"/>
</dbReference>
<dbReference type="GO" id="GO:0016757">
    <property type="term" value="F:glycosyltransferase activity"/>
    <property type="evidence" value="ECO:0007669"/>
    <property type="project" value="InterPro"/>
</dbReference>
<keyword evidence="2" id="KW-0808">Transferase</keyword>
<keyword evidence="3" id="KW-1185">Reference proteome</keyword>
<accession>A0A3G1B566</accession>
<evidence type="ECO:0000313" key="3">
    <source>
        <dbReference type="Proteomes" id="UP000266745"/>
    </source>
</evidence>
<evidence type="ECO:0000313" key="2">
    <source>
        <dbReference type="EMBL" id="AJZ76139.1"/>
    </source>
</evidence>
<dbReference type="PANTHER" id="PTHR12526">
    <property type="entry name" value="GLYCOSYLTRANSFERASE"/>
    <property type="match status" value="1"/>
</dbReference>
<dbReference type="STRING" id="1603555.SU86_006885"/>
<dbReference type="CDD" id="cd03801">
    <property type="entry name" value="GT4_PimA-like"/>
    <property type="match status" value="1"/>
</dbReference>
<name>A0A3G1B566_9ARCH</name>
<dbReference type="Pfam" id="PF00534">
    <property type="entry name" value="Glycos_transf_1"/>
    <property type="match status" value="1"/>
</dbReference>
<dbReference type="OrthoDB" id="9813at2157"/>
<dbReference type="Proteomes" id="UP000266745">
    <property type="component" value="Chromosome"/>
</dbReference>
<dbReference type="RefSeq" id="WP_048186828.1">
    <property type="nucleotide sequence ID" value="NZ_CP011097.1"/>
</dbReference>
<dbReference type="Gene3D" id="3.40.50.2000">
    <property type="entry name" value="Glycogen Phosphorylase B"/>
    <property type="match status" value="2"/>
</dbReference>
<dbReference type="GeneID" id="24874277"/>
<feature type="domain" description="Glycosyl transferase family 1" evidence="1">
    <location>
        <begin position="201"/>
        <end position="328"/>
    </location>
</feature>
<proteinExistence type="predicted"/>
<dbReference type="KEGG" id="tah:SU86_006885"/>
<evidence type="ECO:0000259" key="1">
    <source>
        <dbReference type="Pfam" id="PF00534"/>
    </source>
</evidence>
<organism evidence="2 3">
    <name type="scientific">Candidatus Nitrosotenuis cloacae</name>
    <dbReference type="NCBI Taxonomy" id="1603555"/>
    <lineage>
        <taxon>Archaea</taxon>
        <taxon>Nitrososphaerota</taxon>
        <taxon>Candidatus Nitrosotenuis</taxon>
    </lineage>
</organism>
<gene>
    <name evidence="2" type="ORF">SU86_006885</name>
</gene>